<dbReference type="PROSITE" id="PS50280">
    <property type="entry name" value="SET"/>
    <property type="match status" value="1"/>
</dbReference>
<dbReference type="InterPro" id="IPR053185">
    <property type="entry name" value="SET_domain_protein"/>
</dbReference>
<dbReference type="Gene3D" id="2.170.270.10">
    <property type="entry name" value="SET domain"/>
    <property type="match status" value="1"/>
</dbReference>
<feature type="region of interest" description="Disordered" evidence="1">
    <location>
        <begin position="1"/>
        <end position="46"/>
    </location>
</feature>
<dbReference type="AlphaFoldDB" id="A0A8H6YMC1"/>
<organism evidence="3 4">
    <name type="scientific">Mycena venus</name>
    <dbReference type="NCBI Taxonomy" id="2733690"/>
    <lineage>
        <taxon>Eukaryota</taxon>
        <taxon>Fungi</taxon>
        <taxon>Dikarya</taxon>
        <taxon>Basidiomycota</taxon>
        <taxon>Agaricomycotina</taxon>
        <taxon>Agaricomycetes</taxon>
        <taxon>Agaricomycetidae</taxon>
        <taxon>Agaricales</taxon>
        <taxon>Marasmiineae</taxon>
        <taxon>Mycenaceae</taxon>
        <taxon>Mycena</taxon>
    </lineage>
</organism>
<dbReference type="OrthoDB" id="265717at2759"/>
<evidence type="ECO:0000313" key="3">
    <source>
        <dbReference type="EMBL" id="KAF7361649.1"/>
    </source>
</evidence>
<evidence type="ECO:0000313" key="4">
    <source>
        <dbReference type="Proteomes" id="UP000620124"/>
    </source>
</evidence>
<dbReference type="SMART" id="SM00317">
    <property type="entry name" value="SET"/>
    <property type="match status" value="1"/>
</dbReference>
<sequence>MRRGFLQSRDGLYSPYPTRNKKPDRDDRRLFSDSNAPPPTHAPPYTVKELRDWGKKNVRLSDDPVMSAKVNLCELGLNQRLVFRNIKVGAVEVSTLLDCAVLNMLPTRFSPPPTPLENAIEFRQTPNKGIGAFATQDIRGGVLLHVEIPATVMQNTMILDFGMTRAEVYRELLRRVPEKTLHALLLLKNSQPPEMYELEEGILRSNTLGIRMPAPSVPAPVAMGHNALFLEASRFNHSCSPNVVHRFDPQSFTLTVHAIRPIARGEEIVHSYIDLTSTVTRDARRALLPVRASDERRQRIRDTKREVVVAPLEAWYRGNGRGDLQKVIAFHLAAVEDMRIEGLYHHPYILHISMLALCFAASEDIRGFRSWMGKARDVALSSLASDAALDMLKYIVYPETFPSWGLARKMRNRPWAV</sequence>
<dbReference type="CDD" id="cd20071">
    <property type="entry name" value="SET_SMYD"/>
    <property type="match status" value="1"/>
</dbReference>
<feature type="compositionally biased region" description="Basic and acidic residues" evidence="1">
    <location>
        <begin position="21"/>
        <end position="31"/>
    </location>
</feature>
<feature type="domain" description="SET" evidence="2">
    <location>
        <begin position="118"/>
        <end position="273"/>
    </location>
</feature>
<protein>
    <submittedName>
        <fullName evidence="3">SET domain-containing protein</fullName>
    </submittedName>
</protein>
<accession>A0A8H6YMC1</accession>
<proteinExistence type="predicted"/>
<dbReference type="PANTHER" id="PTHR47332">
    <property type="entry name" value="SET DOMAIN-CONTAINING PROTEIN 5"/>
    <property type="match status" value="1"/>
</dbReference>
<gene>
    <name evidence="3" type="ORF">MVEN_00508300</name>
</gene>
<reference evidence="3" key="1">
    <citation type="submission" date="2020-05" db="EMBL/GenBank/DDBJ databases">
        <title>Mycena genomes resolve the evolution of fungal bioluminescence.</title>
        <authorList>
            <person name="Tsai I.J."/>
        </authorList>
    </citation>
    <scope>NUCLEOTIDE SEQUENCE</scope>
    <source>
        <strain evidence="3">CCC161011</strain>
    </source>
</reference>
<dbReference type="PANTHER" id="PTHR47332:SF4">
    <property type="entry name" value="SET DOMAIN-CONTAINING PROTEIN 5"/>
    <property type="match status" value="1"/>
</dbReference>
<keyword evidence="4" id="KW-1185">Reference proteome</keyword>
<dbReference type="EMBL" id="JACAZI010000004">
    <property type="protein sequence ID" value="KAF7361649.1"/>
    <property type="molecule type" value="Genomic_DNA"/>
</dbReference>
<dbReference type="Proteomes" id="UP000620124">
    <property type="component" value="Unassembled WGS sequence"/>
</dbReference>
<evidence type="ECO:0000256" key="1">
    <source>
        <dbReference type="SAM" id="MobiDB-lite"/>
    </source>
</evidence>
<name>A0A8H6YMC1_9AGAR</name>
<dbReference type="InterPro" id="IPR046341">
    <property type="entry name" value="SET_dom_sf"/>
</dbReference>
<dbReference type="Pfam" id="PF00856">
    <property type="entry name" value="SET"/>
    <property type="match status" value="1"/>
</dbReference>
<comment type="caution">
    <text evidence="3">The sequence shown here is derived from an EMBL/GenBank/DDBJ whole genome shotgun (WGS) entry which is preliminary data.</text>
</comment>
<dbReference type="InterPro" id="IPR001214">
    <property type="entry name" value="SET_dom"/>
</dbReference>
<dbReference type="SUPFAM" id="SSF82199">
    <property type="entry name" value="SET domain"/>
    <property type="match status" value="1"/>
</dbReference>
<evidence type="ECO:0000259" key="2">
    <source>
        <dbReference type="PROSITE" id="PS50280"/>
    </source>
</evidence>